<name>A0A7X6D2X9_9ACTN</name>
<keyword evidence="3" id="KW-1185">Reference proteome</keyword>
<comment type="caution">
    <text evidence="2">The sequence shown here is derived from an EMBL/GenBank/DDBJ whole genome shotgun (WGS) entry which is preliminary data.</text>
</comment>
<keyword evidence="1" id="KW-0812">Transmembrane</keyword>
<dbReference type="EMBL" id="JAAVJD010000139">
    <property type="protein sequence ID" value="NJQ07209.1"/>
    <property type="molecule type" value="Genomic_DNA"/>
</dbReference>
<keyword evidence="1" id="KW-0472">Membrane</keyword>
<evidence type="ECO:0000256" key="1">
    <source>
        <dbReference type="SAM" id="Phobius"/>
    </source>
</evidence>
<feature type="transmembrane region" description="Helical" evidence="1">
    <location>
        <begin position="41"/>
        <end position="59"/>
    </location>
</feature>
<accession>A0A7X6D2X9</accession>
<dbReference type="AlphaFoldDB" id="A0A7X6D2X9"/>
<sequence length="60" mass="6133">MIVTSLLVAALAVAVERVVEVQLGLPGIVGMLLLRTGITTKSGACVIVGSVLLFALVIWG</sequence>
<proteinExistence type="predicted"/>
<dbReference type="Proteomes" id="UP000578686">
    <property type="component" value="Unassembled WGS sequence"/>
</dbReference>
<gene>
    <name evidence="2" type="ORF">HCN56_16855</name>
</gene>
<evidence type="ECO:0000313" key="2">
    <source>
        <dbReference type="EMBL" id="NJQ07209.1"/>
    </source>
</evidence>
<reference evidence="2 3" key="1">
    <citation type="submission" date="2020-03" db="EMBL/GenBank/DDBJ databases">
        <title>Draft genome of Streptomyces sp. ventii, isolated from the Axial Seamount in the Pacific Ocean, and resequencing of the two type strains Streptomyces lonarensis strain NCL 716 and Streptomyces bohaiensis strain 11A07.</title>
        <authorList>
            <person name="Loughran R.M."/>
            <person name="Pfannmuller K.M."/>
            <person name="Wasson B.J."/>
            <person name="Deadmond M.C."/>
            <person name="Paddock B.E."/>
            <person name="Koyack M.J."/>
            <person name="Gallegos D.A."/>
            <person name="Mitchell E.A."/>
            <person name="Ushijima B."/>
            <person name="Saw J.H."/>
            <person name="Mcphail K.L."/>
            <person name="Videau P."/>
        </authorList>
    </citation>
    <scope>NUCLEOTIDE SEQUENCE [LARGE SCALE GENOMIC DNA]</scope>
    <source>
        <strain evidence="2 3">NCL716</strain>
    </source>
</reference>
<evidence type="ECO:0000313" key="3">
    <source>
        <dbReference type="Proteomes" id="UP000578686"/>
    </source>
</evidence>
<dbReference type="RefSeq" id="WP_167935547.1">
    <property type="nucleotide sequence ID" value="NZ_BHZG01000074.1"/>
</dbReference>
<protein>
    <submittedName>
        <fullName evidence="2">Uncharacterized protein</fullName>
    </submittedName>
</protein>
<keyword evidence="1" id="KW-1133">Transmembrane helix</keyword>
<organism evidence="2 3">
    <name type="scientific">Streptomyces lonarensis</name>
    <dbReference type="NCBI Taxonomy" id="700599"/>
    <lineage>
        <taxon>Bacteria</taxon>
        <taxon>Bacillati</taxon>
        <taxon>Actinomycetota</taxon>
        <taxon>Actinomycetes</taxon>
        <taxon>Kitasatosporales</taxon>
        <taxon>Streptomycetaceae</taxon>
        <taxon>Streptomyces</taxon>
    </lineage>
</organism>